<evidence type="ECO:0000256" key="3">
    <source>
        <dbReference type="ARBA" id="ARBA00005493"/>
    </source>
</evidence>
<keyword evidence="9 14" id="KW-0560">Oxidoreductase</keyword>
<feature type="binding site" evidence="15">
    <location>
        <position position="213"/>
    </location>
    <ligand>
        <name>S-adenosyl-L-methionine</name>
        <dbReference type="ChEBI" id="CHEBI:59789"/>
        <label>2</label>
    </ligand>
</feature>
<feature type="binding site" evidence="15">
    <location>
        <position position="333"/>
    </location>
    <ligand>
        <name>S-adenosyl-L-methionine</name>
        <dbReference type="ChEBI" id="CHEBI:59789"/>
        <label>1</label>
    </ligand>
</feature>
<dbReference type="PIRSF" id="PIRSF000167">
    <property type="entry name" value="HemN"/>
    <property type="match status" value="1"/>
</dbReference>
<keyword evidence="10 14" id="KW-0408">Iron</keyword>
<dbReference type="SUPFAM" id="SSF102114">
    <property type="entry name" value="Radical SAM enzymes"/>
    <property type="match status" value="1"/>
</dbReference>
<comment type="caution">
    <text evidence="18">The sequence shown here is derived from an EMBL/GenBank/DDBJ whole genome shotgun (WGS) entry which is preliminary data.</text>
</comment>
<reference evidence="18 19" key="1">
    <citation type="submission" date="2018-04" db="EMBL/GenBank/DDBJ databases">
        <title>Thalassorhabdus spongiae gen. nov., sp. nov., isolated from a marine sponge in South-West Iceland.</title>
        <authorList>
            <person name="Knobloch S."/>
            <person name="Daussin A."/>
            <person name="Johannsson R."/>
            <person name="Marteinsson V.T."/>
        </authorList>
    </citation>
    <scope>NUCLEOTIDE SEQUENCE [LARGE SCALE GENOMIC DNA]</scope>
    <source>
        <strain evidence="18 19">Hp12</strain>
    </source>
</reference>
<feature type="binding site" evidence="15">
    <location>
        <position position="57"/>
    </location>
    <ligand>
        <name>S-adenosyl-L-methionine</name>
        <dbReference type="ChEBI" id="CHEBI:59789"/>
        <label>1</label>
    </ligand>
</feature>
<dbReference type="SMART" id="SM00729">
    <property type="entry name" value="Elp3"/>
    <property type="match status" value="1"/>
</dbReference>
<dbReference type="FunFam" id="1.10.10.920:FF:000001">
    <property type="entry name" value="Coproporphyrinogen-III oxidase"/>
    <property type="match status" value="1"/>
</dbReference>
<dbReference type="GO" id="GO:0005737">
    <property type="term" value="C:cytoplasm"/>
    <property type="evidence" value="ECO:0007669"/>
    <property type="project" value="UniProtKB-SubCell"/>
</dbReference>
<dbReference type="EC" id="1.3.98.3" evidence="14"/>
<dbReference type="SFLD" id="SFLDS00029">
    <property type="entry name" value="Radical_SAM"/>
    <property type="match status" value="1"/>
</dbReference>
<feature type="binding site" evidence="16">
    <location>
        <position position="63"/>
    </location>
    <ligand>
        <name>[4Fe-4S] cluster</name>
        <dbReference type="ChEBI" id="CHEBI:49883"/>
        <note>4Fe-4S-S-AdoMet</note>
    </ligand>
</feature>
<dbReference type="InterPro" id="IPR010723">
    <property type="entry name" value="HemN_C"/>
</dbReference>
<feature type="binding site" evidence="15">
    <location>
        <position position="188"/>
    </location>
    <ligand>
        <name>S-adenosyl-L-methionine</name>
        <dbReference type="ChEBI" id="CHEBI:59789"/>
        <label>2</label>
    </ligand>
</feature>
<dbReference type="AlphaFoldDB" id="A0A2V1GVW9"/>
<dbReference type="InterPro" id="IPR004558">
    <property type="entry name" value="Coprogen_oxidase_HemN"/>
</dbReference>
<proteinExistence type="inferred from homology"/>
<keyword evidence="7 14" id="KW-0949">S-adenosyl-L-methionine</keyword>
<feature type="binding site" evidence="15">
    <location>
        <begin position="69"/>
        <end position="71"/>
    </location>
    <ligand>
        <name>S-adenosyl-L-methionine</name>
        <dbReference type="ChEBI" id="CHEBI:59789"/>
        <label>2</label>
    </ligand>
</feature>
<evidence type="ECO:0000256" key="1">
    <source>
        <dbReference type="ARBA" id="ARBA00004496"/>
    </source>
</evidence>
<evidence type="ECO:0000313" key="19">
    <source>
        <dbReference type="Proteomes" id="UP000244906"/>
    </source>
</evidence>
<keyword evidence="11 14" id="KW-0411">Iron-sulfur</keyword>
<dbReference type="GO" id="GO:0051989">
    <property type="term" value="F:coproporphyrinogen dehydrogenase activity"/>
    <property type="evidence" value="ECO:0007669"/>
    <property type="project" value="UniProtKB-EC"/>
</dbReference>
<dbReference type="Proteomes" id="UP000244906">
    <property type="component" value="Unassembled WGS sequence"/>
</dbReference>
<dbReference type="CDD" id="cd01335">
    <property type="entry name" value="Radical_SAM"/>
    <property type="match status" value="1"/>
</dbReference>
<dbReference type="GO" id="GO:0051539">
    <property type="term" value="F:4 iron, 4 sulfur cluster binding"/>
    <property type="evidence" value="ECO:0007669"/>
    <property type="project" value="UniProtKB-KW"/>
</dbReference>
<name>A0A2V1GVW9_9GAMM</name>
<evidence type="ECO:0000259" key="17">
    <source>
        <dbReference type="PROSITE" id="PS51918"/>
    </source>
</evidence>
<dbReference type="OrthoDB" id="9808022at2"/>
<feature type="binding site" evidence="15">
    <location>
        <begin position="115"/>
        <end position="116"/>
    </location>
    <ligand>
        <name>S-adenosyl-L-methionine</name>
        <dbReference type="ChEBI" id="CHEBI:59789"/>
        <label>2</label>
    </ligand>
</feature>
<feature type="binding site" evidence="16">
    <location>
        <position position="70"/>
    </location>
    <ligand>
        <name>[4Fe-4S] cluster</name>
        <dbReference type="ChEBI" id="CHEBI:49883"/>
        <note>4Fe-4S-S-AdoMet</note>
    </ligand>
</feature>
<evidence type="ECO:0000256" key="10">
    <source>
        <dbReference type="ARBA" id="ARBA00023004"/>
    </source>
</evidence>
<evidence type="ECO:0000256" key="2">
    <source>
        <dbReference type="ARBA" id="ARBA00004785"/>
    </source>
</evidence>
<evidence type="ECO:0000256" key="7">
    <source>
        <dbReference type="ARBA" id="ARBA00022691"/>
    </source>
</evidence>
<keyword evidence="6 14" id="KW-0963">Cytoplasm</keyword>
<dbReference type="Gene3D" id="1.10.10.920">
    <property type="match status" value="1"/>
</dbReference>
<dbReference type="InterPro" id="IPR006638">
    <property type="entry name" value="Elp3/MiaA/NifB-like_rSAM"/>
</dbReference>
<evidence type="ECO:0000256" key="8">
    <source>
        <dbReference type="ARBA" id="ARBA00022723"/>
    </source>
</evidence>
<evidence type="ECO:0000256" key="9">
    <source>
        <dbReference type="ARBA" id="ARBA00023002"/>
    </source>
</evidence>
<comment type="cofactor">
    <cofactor evidence="14 16">
        <name>[4Fe-4S] cluster</name>
        <dbReference type="ChEBI" id="CHEBI:49883"/>
    </cofactor>
    <text evidence="14 16">Binds 1 [4Fe-4S] cluster. The cluster is coordinated with 3 cysteines and an exchangeable S-adenosyl-L-methionine.</text>
</comment>
<dbReference type="EMBL" id="QDDL01000002">
    <property type="protein sequence ID" value="PVZ70545.1"/>
    <property type="molecule type" value="Genomic_DNA"/>
</dbReference>
<evidence type="ECO:0000313" key="18">
    <source>
        <dbReference type="EMBL" id="PVZ70545.1"/>
    </source>
</evidence>
<evidence type="ECO:0000256" key="13">
    <source>
        <dbReference type="ARBA" id="ARBA00048321"/>
    </source>
</evidence>
<comment type="subunit">
    <text evidence="4">Monomer.</text>
</comment>
<feature type="binding site" evidence="15">
    <location>
        <position position="247"/>
    </location>
    <ligand>
        <name>S-adenosyl-L-methionine</name>
        <dbReference type="ChEBI" id="CHEBI:59789"/>
        <label>2</label>
    </ligand>
</feature>
<accession>A0A2V1GVW9</accession>
<evidence type="ECO:0000256" key="16">
    <source>
        <dbReference type="PIRSR" id="PIRSR000167-2"/>
    </source>
</evidence>
<keyword evidence="5 14" id="KW-0004">4Fe-4S</keyword>
<comment type="catalytic activity">
    <reaction evidence="13 14">
        <text>coproporphyrinogen III + 2 S-adenosyl-L-methionine = protoporphyrinogen IX + 2 5'-deoxyadenosine + 2 L-methionine + 2 CO2</text>
        <dbReference type="Rhea" id="RHEA:15425"/>
        <dbReference type="ChEBI" id="CHEBI:16526"/>
        <dbReference type="ChEBI" id="CHEBI:17319"/>
        <dbReference type="ChEBI" id="CHEBI:57307"/>
        <dbReference type="ChEBI" id="CHEBI:57309"/>
        <dbReference type="ChEBI" id="CHEBI:57844"/>
        <dbReference type="ChEBI" id="CHEBI:59789"/>
        <dbReference type="EC" id="1.3.98.3"/>
    </reaction>
</comment>
<dbReference type="InterPro" id="IPR007197">
    <property type="entry name" value="rSAM"/>
</dbReference>
<dbReference type="Pfam" id="PF06969">
    <property type="entry name" value="HemN_C"/>
    <property type="match status" value="1"/>
</dbReference>
<dbReference type="Gene3D" id="3.30.750.200">
    <property type="match status" value="1"/>
</dbReference>
<protein>
    <recommendedName>
        <fullName evidence="14">Coproporphyrinogen-III oxidase</fullName>
        <ecNumber evidence="14">1.3.98.3</ecNumber>
    </recommendedName>
</protein>
<keyword evidence="8 14" id="KW-0479">Metal-binding</keyword>
<dbReference type="InterPro" id="IPR058240">
    <property type="entry name" value="rSAM_sf"/>
</dbReference>
<keyword evidence="19" id="KW-1185">Reference proteome</keyword>
<dbReference type="NCBIfam" id="TIGR00538">
    <property type="entry name" value="hemN"/>
    <property type="match status" value="1"/>
</dbReference>
<feature type="binding site" evidence="16">
    <location>
        <position position="67"/>
    </location>
    <ligand>
        <name>[4Fe-4S] cluster</name>
        <dbReference type="ChEBI" id="CHEBI:49883"/>
        <note>4Fe-4S-S-AdoMet</note>
    </ligand>
</feature>
<feature type="binding site" evidence="15">
    <location>
        <position position="176"/>
    </location>
    <ligand>
        <name>S-adenosyl-L-methionine</name>
        <dbReference type="ChEBI" id="CHEBI:59789"/>
        <label>2</label>
    </ligand>
</feature>
<evidence type="ECO:0000256" key="5">
    <source>
        <dbReference type="ARBA" id="ARBA00022485"/>
    </source>
</evidence>
<dbReference type="PANTHER" id="PTHR13932:SF6">
    <property type="entry name" value="OXYGEN-INDEPENDENT COPROPORPHYRINOGEN III OXIDASE"/>
    <property type="match status" value="1"/>
</dbReference>
<feature type="binding site" evidence="15">
    <location>
        <position position="149"/>
    </location>
    <ligand>
        <name>S-adenosyl-L-methionine</name>
        <dbReference type="ChEBI" id="CHEBI:59789"/>
        <label>1</label>
    </ligand>
</feature>
<dbReference type="UniPathway" id="UPA00251">
    <property type="reaction ID" value="UER00323"/>
</dbReference>
<dbReference type="GO" id="GO:0006782">
    <property type="term" value="P:protoporphyrinogen IX biosynthetic process"/>
    <property type="evidence" value="ECO:0007669"/>
    <property type="project" value="UniProtKB-UniPathway"/>
</dbReference>
<dbReference type="GO" id="GO:0046872">
    <property type="term" value="F:metal ion binding"/>
    <property type="evidence" value="ECO:0007669"/>
    <property type="project" value="UniProtKB-KW"/>
</dbReference>
<evidence type="ECO:0000256" key="4">
    <source>
        <dbReference type="ARBA" id="ARBA00011245"/>
    </source>
</evidence>
<feature type="binding site" evidence="15">
    <location>
        <position position="114"/>
    </location>
    <ligand>
        <name>S-adenosyl-L-methionine</name>
        <dbReference type="ChEBI" id="CHEBI:59789"/>
        <label>1</label>
    </ligand>
</feature>
<comment type="similarity">
    <text evidence="3 14">Belongs to the anaerobic coproporphyrinogen-III oxidase family.</text>
</comment>
<keyword evidence="12 14" id="KW-0627">Porphyrin biosynthesis</keyword>
<dbReference type="Pfam" id="PF04055">
    <property type="entry name" value="Radical_SAM"/>
    <property type="match status" value="1"/>
</dbReference>
<dbReference type="RefSeq" id="WP_116686617.1">
    <property type="nucleotide sequence ID" value="NZ_CAWNYD010000002.1"/>
</dbReference>
<dbReference type="SFLD" id="SFLDG01065">
    <property type="entry name" value="anaerobic_coproporphyrinogen-I"/>
    <property type="match status" value="1"/>
</dbReference>
<dbReference type="GO" id="GO:0004109">
    <property type="term" value="F:coproporphyrinogen oxidase activity"/>
    <property type="evidence" value="ECO:0007669"/>
    <property type="project" value="InterPro"/>
</dbReference>
<evidence type="ECO:0000256" key="11">
    <source>
        <dbReference type="ARBA" id="ARBA00023014"/>
    </source>
</evidence>
<evidence type="ECO:0000256" key="12">
    <source>
        <dbReference type="ARBA" id="ARBA00023244"/>
    </source>
</evidence>
<dbReference type="PROSITE" id="PS51918">
    <property type="entry name" value="RADICAL_SAM"/>
    <property type="match status" value="1"/>
</dbReference>
<organism evidence="18 19">
    <name type="scientific">Pelagibaculum spongiae</name>
    <dbReference type="NCBI Taxonomy" id="2080658"/>
    <lineage>
        <taxon>Bacteria</taxon>
        <taxon>Pseudomonadati</taxon>
        <taxon>Pseudomonadota</taxon>
        <taxon>Gammaproteobacteria</taxon>
        <taxon>Oceanospirillales</taxon>
        <taxon>Pelagibaculum</taxon>
    </lineage>
</organism>
<comment type="pathway">
    <text evidence="2 14">Porphyrin-containing compound metabolism; protoporphyrin-IX biosynthesis; protoporphyrinogen-IX from coproporphyrinogen-III (AdoMet route): step 1/1.</text>
</comment>
<comment type="subcellular location">
    <subcellularLocation>
        <location evidence="1 14">Cytoplasm</location>
    </subcellularLocation>
</comment>
<gene>
    <name evidence="18" type="primary">hemN</name>
    <name evidence="18" type="ORF">DC094_08160</name>
</gene>
<sequence>MSCKIQWDGELIQRYTINGPRYTSYPTAIQFREDFSQEDMLAAVSRSNASARPLSLYFHIPFCNTVCYYCACNKVITANRRRAEPYLQQLMREIEMQGQLYDNSREVIQLHWGGGTPTFLDSSEMTLLMHKTGKHFNLRNDDTGEYSIELDPRESSPGSIALLRGLGFNRISLGVQDFDPAVQKAVNRVQSEEMVRGVVKAIRDNQFHGLSMDLIYGLPLQTLETNRITIEKTIDLNPDRISLFNYAHLPQLFKVQKQIDESQLPSAEVRLEILQQSIEQLNNAGYQYIGMDHFARPEDPLCQAQNNGELQRNFQGYSTCGGTDMIAMGCSSISKVDNTYFQNSKNIETYQEHLAKGELAIERGYALTDEDRLRRHVITELICHFSLDIGKVERKYGIVFAEHFSESLALLRGMEQDGLLEIRSERIQVTDKGRLLIRTICMAFDSYNMNRLSEQVPTKDTIYSKII</sequence>
<dbReference type="PANTHER" id="PTHR13932">
    <property type="entry name" value="COPROPORPHYRINIGEN III OXIDASE"/>
    <property type="match status" value="1"/>
</dbReference>
<evidence type="ECO:0000256" key="14">
    <source>
        <dbReference type="PIRNR" id="PIRNR000167"/>
    </source>
</evidence>
<feature type="domain" description="Radical SAM core" evidence="17">
    <location>
        <begin position="48"/>
        <end position="284"/>
    </location>
</feature>
<evidence type="ECO:0000256" key="15">
    <source>
        <dbReference type="PIRSR" id="PIRSR000167-1"/>
    </source>
</evidence>
<dbReference type="InterPro" id="IPR034505">
    <property type="entry name" value="Coproporphyrinogen-III_oxidase"/>
</dbReference>
<evidence type="ECO:0000256" key="6">
    <source>
        <dbReference type="ARBA" id="ARBA00022490"/>
    </source>
</evidence>